<dbReference type="InterPro" id="IPR050538">
    <property type="entry name" value="MAP_kinase_kinase_kinase"/>
</dbReference>
<dbReference type="InterPro" id="IPR059000">
    <property type="entry name" value="ATPase_P-type_domA"/>
</dbReference>
<evidence type="ECO:0000256" key="4">
    <source>
        <dbReference type="ARBA" id="ARBA00022777"/>
    </source>
</evidence>
<dbReference type="SUPFAM" id="SSF56112">
    <property type="entry name" value="Protein kinase-like (PK-like)"/>
    <property type="match status" value="1"/>
</dbReference>
<evidence type="ECO:0000256" key="3">
    <source>
        <dbReference type="ARBA" id="ARBA00022741"/>
    </source>
</evidence>
<dbReference type="InterPro" id="IPR008250">
    <property type="entry name" value="ATPase_P-typ_transduc_dom_A_sf"/>
</dbReference>
<keyword evidence="7" id="KW-1133">Transmembrane helix</keyword>
<dbReference type="Pfam" id="PF07714">
    <property type="entry name" value="PK_Tyr_Ser-Thr"/>
    <property type="match status" value="1"/>
</dbReference>
<evidence type="ECO:0000256" key="5">
    <source>
        <dbReference type="ARBA" id="ARBA00022840"/>
    </source>
</evidence>
<reference evidence="9 10" key="1">
    <citation type="submission" date="2024-05" db="EMBL/GenBank/DDBJ databases">
        <title>A draft genome resource for the thread blight pathogen Marasmius tenuissimus strain MS-2.</title>
        <authorList>
            <person name="Yulfo-Soto G.E."/>
            <person name="Baruah I.K."/>
            <person name="Amoako-Attah I."/>
            <person name="Bukari Y."/>
            <person name="Meinhardt L.W."/>
            <person name="Bailey B.A."/>
            <person name="Cohen S.P."/>
        </authorList>
    </citation>
    <scope>NUCLEOTIDE SEQUENCE [LARGE SCALE GENOMIC DNA]</scope>
    <source>
        <strain evidence="9 10">MS-2</strain>
    </source>
</reference>
<evidence type="ECO:0000256" key="2">
    <source>
        <dbReference type="ARBA" id="ARBA00022679"/>
    </source>
</evidence>
<protein>
    <submittedName>
        <fullName evidence="9">Plasma membrane calcium</fullName>
    </submittedName>
</protein>
<dbReference type="EMBL" id="JBBXMP010000087">
    <property type="protein sequence ID" value="KAL0063163.1"/>
    <property type="molecule type" value="Genomic_DNA"/>
</dbReference>
<dbReference type="PROSITE" id="PS00108">
    <property type="entry name" value="PROTEIN_KINASE_ST"/>
    <property type="match status" value="1"/>
</dbReference>
<feature type="region of interest" description="Disordered" evidence="6">
    <location>
        <begin position="276"/>
        <end position="301"/>
    </location>
</feature>
<dbReference type="InterPro" id="IPR000719">
    <property type="entry name" value="Prot_kinase_dom"/>
</dbReference>
<evidence type="ECO:0000256" key="7">
    <source>
        <dbReference type="SAM" id="Phobius"/>
    </source>
</evidence>
<proteinExistence type="predicted"/>
<evidence type="ECO:0000256" key="6">
    <source>
        <dbReference type="SAM" id="MobiDB-lite"/>
    </source>
</evidence>
<keyword evidence="4" id="KW-0418">Kinase</keyword>
<dbReference type="InterPro" id="IPR011009">
    <property type="entry name" value="Kinase-like_dom_sf"/>
</dbReference>
<name>A0ABR2ZP98_9AGAR</name>
<evidence type="ECO:0000313" key="10">
    <source>
        <dbReference type="Proteomes" id="UP001437256"/>
    </source>
</evidence>
<dbReference type="PANTHER" id="PTHR48016">
    <property type="entry name" value="MAP KINASE KINASE KINASE SSK2-RELATED-RELATED"/>
    <property type="match status" value="1"/>
</dbReference>
<accession>A0ABR2ZP98</accession>
<dbReference type="Gene3D" id="1.10.510.10">
    <property type="entry name" value="Transferase(Phosphotransferase) domain 1"/>
    <property type="match status" value="1"/>
</dbReference>
<dbReference type="SMART" id="SM00220">
    <property type="entry name" value="S_TKc"/>
    <property type="match status" value="1"/>
</dbReference>
<organism evidence="9 10">
    <name type="scientific">Marasmius tenuissimus</name>
    <dbReference type="NCBI Taxonomy" id="585030"/>
    <lineage>
        <taxon>Eukaryota</taxon>
        <taxon>Fungi</taxon>
        <taxon>Dikarya</taxon>
        <taxon>Basidiomycota</taxon>
        <taxon>Agaricomycotina</taxon>
        <taxon>Agaricomycetes</taxon>
        <taxon>Agaricomycetidae</taxon>
        <taxon>Agaricales</taxon>
        <taxon>Marasmiineae</taxon>
        <taxon>Marasmiaceae</taxon>
        <taxon>Marasmius</taxon>
    </lineage>
</organism>
<dbReference type="PANTHER" id="PTHR48016:SF29">
    <property type="entry name" value="MITOGEN-ACTIVATED PROTEIN KINASE KINASE KINASE 1-RELATED"/>
    <property type="match status" value="1"/>
</dbReference>
<feature type="transmembrane region" description="Helical" evidence="7">
    <location>
        <begin position="388"/>
        <end position="411"/>
    </location>
</feature>
<keyword evidence="10" id="KW-1185">Reference proteome</keyword>
<keyword evidence="7" id="KW-0812">Transmembrane</keyword>
<keyword evidence="7" id="KW-0472">Membrane</keyword>
<keyword evidence="5" id="KW-0067">ATP-binding</keyword>
<dbReference type="SUPFAM" id="SSF81653">
    <property type="entry name" value="Calcium ATPase, transduction domain A"/>
    <property type="match status" value="1"/>
</dbReference>
<dbReference type="Proteomes" id="UP001437256">
    <property type="component" value="Unassembled WGS sequence"/>
</dbReference>
<keyword evidence="3" id="KW-0547">Nucleotide-binding</keyword>
<dbReference type="InterPro" id="IPR008271">
    <property type="entry name" value="Ser/Thr_kinase_AS"/>
</dbReference>
<comment type="caution">
    <text evidence="9">The sequence shown here is derived from an EMBL/GenBank/DDBJ whole genome shotgun (WGS) entry which is preliminary data.</text>
</comment>
<evidence type="ECO:0000313" key="9">
    <source>
        <dbReference type="EMBL" id="KAL0063163.1"/>
    </source>
</evidence>
<gene>
    <name evidence="9" type="primary">PMC1_2</name>
    <name evidence="9" type="ORF">AAF712_009957</name>
</gene>
<keyword evidence="2" id="KW-0808">Transferase</keyword>
<dbReference type="Gene3D" id="2.70.150.10">
    <property type="entry name" value="Calcium-transporting ATPase, cytoplasmic transduction domain A"/>
    <property type="match status" value="1"/>
</dbReference>
<sequence length="513" mass="56561">MEHGDIITFLKENPGHDRIRALYDIVSGLQYLHSLSPPVVHGDIKGANILVDGHHQCLLADFGLADILADTTMMPTTSSGGIKGSTRWMAPEMFSFASGVDVKGDTKGNSTKDSKKTPRDIYAFACTVLEIMTGKPPFHHLIDAAVIFQVSVHHIRPERPSEGWCPDHIWDLVELCWGEDPLRRPTATMLQRYLHRLIEAGNPFPGDPSFISYLNPDDPSLDSRTAGRSTLGAELSDIKEVDPTPFRFKPHELAFMFHPKSYETLESFGGVTDHDAGNDLARTGTNESHEGRGDRQGKVTSVDDLGTVSCTEEGDDDKWDNSGALSASFADRRRVYGENSLPVRKARRLFDHMALVMWDNIKLTWMAVSPAFGFPDAIGTHSAEGPPVVFFEGVTTVAAIFIVVVGIVSPIQAWQQERQVRALENKRDKLSVKVVRNGLEEIVDFREVVVGDIALLGPGENILCNGILLSGHNVRCDESAVTGESDVIKKVTWAEWTTLRQKEKEGGKILLVS</sequence>
<dbReference type="PROSITE" id="PS50011">
    <property type="entry name" value="PROTEIN_KINASE_DOM"/>
    <property type="match status" value="1"/>
</dbReference>
<evidence type="ECO:0000259" key="8">
    <source>
        <dbReference type="PROSITE" id="PS50011"/>
    </source>
</evidence>
<dbReference type="InterPro" id="IPR001245">
    <property type="entry name" value="Ser-Thr/Tyr_kinase_cat_dom"/>
</dbReference>
<keyword evidence="1" id="KW-0723">Serine/threonine-protein kinase</keyword>
<evidence type="ECO:0000256" key="1">
    <source>
        <dbReference type="ARBA" id="ARBA00022527"/>
    </source>
</evidence>
<dbReference type="Pfam" id="PF00122">
    <property type="entry name" value="E1-E2_ATPase"/>
    <property type="match status" value="1"/>
</dbReference>
<feature type="domain" description="Protein kinase" evidence="8">
    <location>
        <begin position="1"/>
        <end position="198"/>
    </location>
</feature>
<feature type="compositionally biased region" description="Basic and acidic residues" evidence="6">
    <location>
        <begin position="287"/>
        <end position="297"/>
    </location>
</feature>